<proteinExistence type="evidence at transcript level"/>
<dbReference type="InterPro" id="IPR009003">
    <property type="entry name" value="Peptidase_S1_PA"/>
</dbReference>
<keyword evidence="5" id="KW-0325">Glycoprotein</keyword>
<feature type="non-terminal residue" evidence="9">
    <location>
        <position position="1"/>
    </location>
</feature>
<dbReference type="PRINTS" id="PR00722">
    <property type="entry name" value="CHYMOTRYPSIN"/>
</dbReference>
<organism evidence="9">
    <name type="scientific">Corethrella appendiculata</name>
    <dbReference type="NCBI Taxonomy" id="1370023"/>
    <lineage>
        <taxon>Eukaryota</taxon>
        <taxon>Metazoa</taxon>
        <taxon>Ecdysozoa</taxon>
        <taxon>Arthropoda</taxon>
        <taxon>Hexapoda</taxon>
        <taxon>Insecta</taxon>
        <taxon>Pterygota</taxon>
        <taxon>Neoptera</taxon>
        <taxon>Endopterygota</taxon>
        <taxon>Diptera</taxon>
        <taxon>Nematocera</taxon>
        <taxon>Culicoidea</taxon>
        <taxon>Chaoboridae</taxon>
        <taxon>Corethrella</taxon>
    </lineage>
</organism>
<dbReference type="CDD" id="cd00190">
    <property type="entry name" value="Tryp_SPc"/>
    <property type="match status" value="1"/>
</dbReference>
<dbReference type="InterPro" id="IPR051487">
    <property type="entry name" value="Ser/Thr_Proteases_Immune/Dev"/>
</dbReference>
<comment type="similarity">
    <text evidence="6">Belongs to the peptidase S1 family. CLIP subfamily.</text>
</comment>
<dbReference type="Pfam" id="PF00089">
    <property type="entry name" value="Trypsin"/>
    <property type="match status" value="1"/>
</dbReference>
<keyword evidence="3" id="KW-0732">Signal</keyword>
<evidence type="ECO:0000313" key="9">
    <source>
        <dbReference type="EMBL" id="JAB57685.1"/>
    </source>
</evidence>
<dbReference type="SMART" id="SM00020">
    <property type="entry name" value="Tryp_SPc"/>
    <property type="match status" value="1"/>
</dbReference>
<sequence length="255" mass="27980">ESNNNRIVNGFPAKEKQFPWQASIIGYGQDGRGGICGGSVISPEWLLTAAHCTINKVRFEILLGSIVRLQPELKLESHTFFHHPQYNETTIENDIALIHFPYSINYTENIQPIGMPPKHLSNDKFVDAKATVSGFGRISDGIAGVSETLNWVHVRIVTNEICNISYSDPVESESVFDSTICAKGFDFDNQSTCNGDSGGPLILRRDDDELPPIQLGIVSFGSNLGCASGKPSAYTRVTSFLNWIEDNTGVTSLLE</sequence>
<dbReference type="SUPFAM" id="SSF50494">
    <property type="entry name" value="Trypsin-like serine proteases"/>
    <property type="match status" value="1"/>
</dbReference>
<protein>
    <submittedName>
        <fullName evidence="9">Putative trypsin</fullName>
    </submittedName>
</protein>
<evidence type="ECO:0000256" key="2">
    <source>
        <dbReference type="ARBA" id="ARBA00022525"/>
    </source>
</evidence>
<keyword evidence="7" id="KW-0645">Protease</keyword>
<keyword evidence="2" id="KW-0964">Secreted</keyword>
<dbReference type="AlphaFoldDB" id="U5EJM0"/>
<dbReference type="PANTHER" id="PTHR24256">
    <property type="entry name" value="TRYPTASE-RELATED"/>
    <property type="match status" value="1"/>
</dbReference>
<dbReference type="PROSITE" id="PS50240">
    <property type="entry name" value="TRYPSIN_DOM"/>
    <property type="match status" value="1"/>
</dbReference>
<dbReference type="FunFam" id="2.40.10.10:FF:000068">
    <property type="entry name" value="transmembrane protease serine 2"/>
    <property type="match status" value="1"/>
</dbReference>
<dbReference type="InterPro" id="IPR018114">
    <property type="entry name" value="TRYPSIN_HIS"/>
</dbReference>
<dbReference type="InterPro" id="IPR001314">
    <property type="entry name" value="Peptidase_S1A"/>
</dbReference>
<evidence type="ECO:0000256" key="3">
    <source>
        <dbReference type="ARBA" id="ARBA00022729"/>
    </source>
</evidence>
<evidence type="ECO:0000256" key="1">
    <source>
        <dbReference type="ARBA" id="ARBA00004613"/>
    </source>
</evidence>
<keyword evidence="7" id="KW-0720">Serine protease</keyword>
<comment type="subcellular location">
    <subcellularLocation>
        <location evidence="1">Secreted</location>
    </subcellularLocation>
</comment>
<dbReference type="PROSITE" id="PS00134">
    <property type="entry name" value="TRYPSIN_HIS"/>
    <property type="match status" value="1"/>
</dbReference>
<keyword evidence="4" id="KW-1015">Disulfide bond</keyword>
<dbReference type="GO" id="GO:0006508">
    <property type="term" value="P:proteolysis"/>
    <property type="evidence" value="ECO:0007669"/>
    <property type="project" value="UniProtKB-KW"/>
</dbReference>
<dbReference type="InterPro" id="IPR001254">
    <property type="entry name" value="Trypsin_dom"/>
</dbReference>
<dbReference type="Gene3D" id="2.40.10.10">
    <property type="entry name" value="Trypsin-like serine proteases"/>
    <property type="match status" value="1"/>
</dbReference>
<evidence type="ECO:0000256" key="7">
    <source>
        <dbReference type="RuleBase" id="RU363034"/>
    </source>
</evidence>
<reference evidence="9" key="1">
    <citation type="journal article" date="2014" name="Insect Biochem. Mol. Biol.">
        <title>An insight into the sialome of the frog biting fly, Corethrella appendiculata.</title>
        <authorList>
            <person name="Ribeiro J.M.C."/>
            <person name="Chagas A.C."/>
            <person name="Pham V.M."/>
            <person name="Lounibos L.P."/>
            <person name="Calvo E."/>
        </authorList>
    </citation>
    <scope>NUCLEOTIDE SEQUENCE</scope>
    <source>
        <tissue evidence="9">Salivary glands</tissue>
    </source>
</reference>
<dbReference type="GO" id="GO:0004252">
    <property type="term" value="F:serine-type endopeptidase activity"/>
    <property type="evidence" value="ECO:0007669"/>
    <property type="project" value="InterPro"/>
</dbReference>
<evidence type="ECO:0000256" key="5">
    <source>
        <dbReference type="ARBA" id="ARBA00023180"/>
    </source>
</evidence>
<evidence type="ECO:0000259" key="8">
    <source>
        <dbReference type="PROSITE" id="PS50240"/>
    </source>
</evidence>
<dbReference type="FunFam" id="2.40.10.10:FF:000054">
    <property type="entry name" value="Complement C1r subcomponent"/>
    <property type="match status" value="1"/>
</dbReference>
<evidence type="ECO:0000256" key="4">
    <source>
        <dbReference type="ARBA" id="ARBA00023157"/>
    </source>
</evidence>
<keyword evidence="7" id="KW-0378">Hydrolase</keyword>
<dbReference type="InterPro" id="IPR033116">
    <property type="entry name" value="TRYPSIN_SER"/>
</dbReference>
<accession>U5EJM0</accession>
<dbReference type="GO" id="GO:0005576">
    <property type="term" value="C:extracellular region"/>
    <property type="evidence" value="ECO:0007669"/>
    <property type="project" value="UniProtKB-SubCell"/>
</dbReference>
<dbReference type="EMBL" id="GANO01002186">
    <property type="protein sequence ID" value="JAB57685.1"/>
    <property type="molecule type" value="mRNA"/>
</dbReference>
<name>U5EJM0_9DIPT</name>
<feature type="domain" description="Peptidase S1" evidence="8">
    <location>
        <begin position="7"/>
        <end position="249"/>
    </location>
</feature>
<dbReference type="PROSITE" id="PS00135">
    <property type="entry name" value="TRYPSIN_SER"/>
    <property type="match status" value="1"/>
</dbReference>
<dbReference type="InterPro" id="IPR043504">
    <property type="entry name" value="Peptidase_S1_PA_chymotrypsin"/>
</dbReference>
<evidence type="ECO:0000256" key="6">
    <source>
        <dbReference type="ARBA" id="ARBA00024195"/>
    </source>
</evidence>